<organism evidence="1 2">
    <name type="scientific">Araneus ventricosus</name>
    <name type="common">Orbweaver spider</name>
    <name type="synonym">Epeira ventricosa</name>
    <dbReference type="NCBI Taxonomy" id="182803"/>
    <lineage>
        <taxon>Eukaryota</taxon>
        <taxon>Metazoa</taxon>
        <taxon>Ecdysozoa</taxon>
        <taxon>Arthropoda</taxon>
        <taxon>Chelicerata</taxon>
        <taxon>Arachnida</taxon>
        <taxon>Araneae</taxon>
        <taxon>Araneomorphae</taxon>
        <taxon>Entelegynae</taxon>
        <taxon>Araneoidea</taxon>
        <taxon>Araneidae</taxon>
        <taxon>Araneus</taxon>
    </lineage>
</organism>
<dbReference type="Proteomes" id="UP000499080">
    <property type="component" value="Unassembled WGS sequence"/>
</dbReference>
<accession>A0A4Y2TYT9</accession>
<evidence type="ECO:0000313" key="1">
    <source>
        <dbReference type="EMBL" id="GBO05191.1"/>
    </source>
</evidence>
<sequence>MRKKKMGRALPCDYLDELSRPEANIQESSDYSIGVFVPPFLPDGRGLVIRSRLRGFGFQIRDPILQKIRRVWGAVVC</sequence>
<reference evidence="1 2" key="1">
    <citation type="journal article" date="2019" name="Sci. Rep.">
        <title>Orb-weaving spider Araneus ventricosus genome elucidates the spidroin gene catalogue.</title>
        <authorList>
            <person name="Kono N."/>
            <person name="Nakamura H."/>
            <person name="Ohtoshi R."/>
            <person name="Moran D.A.P."/>
            <person name="Shinohara A."/>
            <person name="Yoshida Y."/>
            <person name="Fujiwara M."/>
            <person name="Mori M."/>
            <person name="Tomita M."/>
            <person name="Arakawa K."/>
        </authorList>
    </citation>
    <scope>NUCLEOTIDE SEQUENCE [LARGE SCALE GENOMIC DNA]</scope>
</reference>
<keyword evidence="2" id="KW-1185">Reference proteome</keyword>
<name>A0A4Y2TYT9_ARAVE</name>
<dbReference type="EMBL" id="BGPR01031902">
    <property type="protein sequence ID" value="GBO05191.1"/>
    <property type="molecule type" value="Genomic_DNA"/>
</dbReference>
<proteinExistence type="predicted"/>
<evidence type="ECO:0000313" key="2">
    <source>
        <dbReference type="Proteomes" id="UP000499080"/>
    </source>
</evidence>
<comment type="caution">
    <text evidence="1">The sequence shown here is derived from an EMBL/GenBank/DDBJ whole genome shotgun (WGS) entry which is preliminary data.</text>
</comment>
<gene>
    <name evidence="1" type="ORF">AVEN_267674_1</name>
</gene>
<dbReference type="AlphaFoldDB" id="A0A4Y2TYT9"/>
<protein>
    <submittedName>
        <fullName evidence="1">Uncharacterized protein</fullName>
    </submittedName>
</protein>